<sequence>MADTTTPLNEIDASALPKIKALFDDARWQKIEAQARKQSADLPKLCSMLLATSLARHASHEPAALASAANRLLISLGSTLKPEDVQRYEQALNPAQAASAPAADAAPDEAATKPKRGGKADPAPAPAN</sequence>
<evidence type="ECO:0000313" key="2">
    <source>
        <dbReference type="EMBL" id="MBB5033173.1"/>
    </source>
</evidence>
<comment type="caution">
    <text evidence="2">The sequence shown here is derived from an EMBL/GenBank/DDBJ whole genome shotgun (WGS) entry which is preliminary data.</text>
</comment>
<protein>
    <submittedName>
        <fullName evidence="2">Uncharacterized protein</fullName>
    </submittedName>
</protein>
<evidence type="ECO:0000313" key="3">
    <source>
        <dbReference type="Proteomes" id="UP000590740"/>
    </source>
</evidence>
<keyword evidence="3" id="KW-1185">Reference proteome</keyword>
<gene>
    <name evidence="2" type="ORF">HNQ65_002756</name>
</gene>
<feature type="compositionally biased region" description="Low complexity" evidence="1">
    <location>
        <begin position="91"/>
        <end position="109"/>
    </location>
</feature>
<reference evidence="2 3" key="1">
    <citation type="submission" date="2020-08" db="EMBL/GenBank/DDBJ databases">
        <title>Genomic Encyclopedia of Type Strains, Phase IV (KMG-IV): sequencing the most valuable type-strain genomes for metagenomic binning, comparative biology and taxonomic classification.</title>
        <authorList>
            <person name="Goeker M."/>
        </authorList>
    </citation>
    <scope>NUCLEOTIDE SEQUENCE [LARGE SCALE GENOMIC DNA]</scope>
    <source>
        <strain evidence="2 3">DSM 12252</strain>
    </source>
</reference>
<dbReference type="Proteomes" id="UP000590740">
    <property type="component" value="Unassembled WGS sequence"/>
</dbReference>
<accession>A0A7W7YBI4</accession>
<dbReference type="AlphaFoldDB" id="A0A7W7YBI4"/>
<dbReference type="EMBL" id="JACHIG010000005">
    <property type="protein sequence ID" value="MBB5033173.1"/>
    <property type="molecule type" value="Genomic_DNA"/>
</dbReference>
<organism evidence="2 3">
    <name type="scientific">Prosthecobacter vanneervenii</name>
    <dbReference type="NCBI Taxonomy" id="48466"/>
    <lineage>
        <taxon>Bacteria</taxon>
        <taxon>Pseudomonadati</taxon>
        <taxon>Verrucomicrobiota</taxon>
        <taxon>Verrucomicrobiia</taxon>
        <taxon>Verrucomicrobiales</taxon>
        <taxon>Verrucomicrobiaceae</taxon>
        <taxon>Prosthecobacter</taxon>
    </lineage>
</organism>
<evidence type="ECO:0000256" key="1">
    <source>
        <dbReference type="SAM" id="MobiDB-lite"/>
    </source>
</evidence>
<dbReference type="RefSeq" id="WP_184340085.1">
    <property type="nucleotide sequence ID" value="NZ_JACHIG010000005.1"/>
</dbReference>
<proteinExistence type="predicted"/>
<feature type="region of interest" description="Disordered" evidence="1">
    <location>
        <begin position="89"/>
        <end position="128"/>
    </location>
</feature>
<name>A0A7W7YBI4_9BACT</name>